<dbReference type="InterPro" id="IPR050678">
    <property type="entry name" value="DNA_Partitioning_ATPase"/>
</dbReference>
<gene>
    <name evidence="2" type="ORF">EDC59_101311</name>
</gene>
<dbReference type="EMBL" id="SOBK01000001">
    <property type="protein sequence ID" value="TDT91908.1"/>
    <property type="molecule type" value="Genomic_DNA"/>
</dbReference>
<dbReference type="CDD" id="cd02042">
    <property type="entry name" value="ParAB_family"/>
    <property type="match status" value="1"/>
</dbReference>
<accession>A0AA94PP67</accession>
<evidence type="ECO:0000313" key="2">
    <source>
        <dbReference type="EMBL" id="TDT91908.1"/>
    </source>
</evidence>
<sequence length="255" mass="27918">MSAIISIVNNKGGVGKTTLACNLGHCLAQAGKRTLVVDMDSQCNASGTLLGEEPEMTIYELYTSDDVKTPDCIHPSKYENLDVLPSAPEAFVLESEFAKKPGKGFHLLHDKLAPYAREHYDVTILDSPPNLGMYAVQGLVCSDYVIVPIECGSRYAIDGLKRIIDTILEIKDKTNPGLKDVRILVNRLDRRTTVGKLSNLRLRKTFGDRVFNAIIPINSSIQQAEMAGCSVVDFAPSSTGAFNYRLLTKELLAVI</sequence>
<comment type="caution">
    <text evidence="2">The sequence shown here is derived from an EMBL/GenBank/DDBJ whole genome shotgun (WGS) entry which is preliminary data.</text>
</comment>
<proteinExistence type="predicted"/>
<protein>
    <submittedName>
        <fullName evidence="2">Cellulose biosynthesis protein BcsQ</fullName>
    </submittedName>
</protein>
<evidence type="ECO:0000313" key="3">
    <source>
        <dbReference type="Proteomes" id="UP000295506"/>
    </source>
</evidence>
<dbReference type="InterPro" id="IPR027417">
    <property type="entry name" value="P-loop_NTPase"/>
</dbReference>
<dbReference type="Gene3D" id="3.40.50.300">
    <property type="entry name" value="P-loop containing nucleotide triphosphate hydrolases"/>
    <property type="match status" value="1"/>
</dbReference>
<dbReference type="RefSeq" id="WP_066802010.1">
    <property type="nucleotide sequence ID" value="NZ_CP014206.1"/>
</dbReference>
<dbReference type="PIRSF" id="PIRSF009320">
    <property type="entry name" value="Nuc_binding_HP_1000"/>
    <property type="match status" value="1"/>
</dbReference>
<name>A0AA94PP67_9BACT</name>
<dbReference type="AlphaFoldDB" id="A0AA94PP67"/>
<dbReference type="Pfam" id="PF13614">
    <property type="entry name" value="AAA_31"/>
    <property type="match status" value="1"/>
</dbReference>
<dbReference type="PANTHER" id="PTHR13696">
    <property type="entry name" value="P-LOOP CONTAINING NUCLEOSIDE TRIPHOSPHATE HYDROLASE"/>
    <property type="match status" value="1"/>
</dbReference>
<dbReference type="PANTHER" id="PTHR13696:SF99">
    <property type="entry name" value="COBYRINIC ACID AC-DIAMIDE SYNTHASE"/>
    <property type="match status" value="1"/>
</dbReference>
<organism evidence="2 3">
    <name type="scientific">Pseudodesulfovibrio indicus</name>
    <dbReference type="NCBI Taxonomy" id="1716143"/>
    <lineage>
        <taxon>Bacteria</taxon>
        <taxon>Pseudomonadati</taxon>
        <taxon>Thermodesulfobacteriota</taxon>
        <taxon>Desulfovibrionia</taxon>
        <taxon>Desulfovibrionales</taxon>
        <taxon>Desulfovibrionaceae</taxon>
    </lineage>
</organism>
<evidence type="ECO:0000259" key="1">
    <source>
        <dbReference type="Pfam" id="PF13614"/>
    </source>
</evidence>
<dbReference type="SUPFAM" id="SSF52540">
    <property type="entry name" value="P-loop containing nucleoside triphosphate hydrolases"/>
    <property type="match status" value="1"/>
</dbReference>
<dbReference type="InterPro" id="IPR025669">
    <property type="entry name" value="AAA_dom"/>
</dbReference>
<feature type="domain" description="AAA" evidence="1">
    <location>
        <begin position="3"/>
        <end position="179"/>
    </location>
</feature>
<reference evidence="2 3" key="1">
    <citation type="submission" date="2019-03" db="EMBL/GenBank/DDBJ databases">
        <title>Genomic Encyclopedia of Type Strains, Phase IV (KMG-IV): sequencing the most valuable type-strain genomes for metagenomic binning, comparative biology and taxonomic classification.</title>
        <authorList>
            <person name="Goeker M."/>
        </authorList>
    </citation>
    <scope>NUCLEOTIDE SEQUENCE [LARGE SCALE GENOMIC DNA]</scope>
    <source>
        <strain evidence="2 3">DSM 101483</strain>
    </source>
</reference>
<dbReference type="Proteomes" id="UP000295506">
    <property type="component" value="Unassembled WGS sequence"/>
</dbReference>